<dbReference type="InterPro" id="IPR000671">
    <property type="entry name" value="Peptidase_A31"/>
</dbReference>
<dbReference type="AlphaFoldDB" id="A0A1J5SE28"/>
<gene>
    <name evidence="1" type="ORF">GALL_179620</name>
</gene>
<dbReference type="EMBL" id="MLJW01000100">
    <property type="protein sequence ID" value="OIQ99947.1"/>
    <property type="molecule type" value="Genomic_DNA"/>
</dbReference>
<accession>A0A1J5SE28</accession>
<dbReference type="CDD" id="cd06066">
    <property type="entry name" value="H2MP_NAD-link-bidir"/>
    <property type="match status" value="1"/>
</dbReference>
<reference evidence="1" key="1">
    <citation type="submission" date="2016-10" db="EMBL/GenBank/DDBJ databases">
        <title>Sequence of Gallionella enrichment culture.</title>
        <authorList>
            <person name="Poehlein A."/>
            <person name="Muehling M."/>
            <person name="Daniel R."/>
        </authorList>
    </citation>
    <scope>NUCLEOTIDE SEQUENCE</scope>
</reference>
<comment type="caution">
    <text evidence="1">The sequence shown here is derived from an EMBL/GenBank/DDBJ whole genome shotgun (WGS) entry which is preliminary data.</text>
</comment>
<name>A0A1J5SE28_9ZZZZ</name>
<dbReference type="GO" id="GO:0008047">
    <property type="term" value="F:enzyme activator activity"/>
    <property type="evidence" value="ECO:0007669"/>
    <property type="project" value="InterPro"/>
</dbReference>
<dbReference type="GO" id="GO:0004175">
    <property type="term" value="F:endopeptidase activity"/>
    <property type="evidence" value="ECO:0007669"/>
    <property type="project" value="TreeGrafter"/>
</dbReference>
<dbReference type="PANTHER" id="PTHR30302">
    <property type="entry name" value="HYDROGENASE 1 MATURATION PROTEASE"/>
    <property type="match status" value="1"/>
</dbReference>
<proteinExistence type="predicted"/>
<evidence type="ECO:0000313" key="1">
    <source>
        <dbReference type="EMBL" id="OIQ99947.1"/>
    </source>
</evidence>
<dbReference type="SUPFAM" id="SSF53163">
    <property type="entry name" value="HybD-like"/>
    <property type="match status" value="1"/>
</dbReference>
<organism evidence="1">
    <name type="scientific">mine drainage metagenome</name>
    <dbReference type="NCBI Taxonomy" id="410659"/>
    <lineage>
        <taxon>unclassified sequences</taxon>
        <taxon>metagenomes</taxon>
        <taxon>ecological metagenomes</taxon>
    </lineage>
</organism>
<dbReference type="InterPro" id="IPR023430">
    <property type="entry name" value="Pept_HybD-like_dom_sf"/>
</dbReference>
<dbReference type="GO" id="GO:0016485">
    <property type="term" value="P:protein processing"/>
    <property type="evidence" value="ECO:0007669"/>
    <property type="project" value="TreeGrafter"/>
</dbReference>
<evidence type="ECO:0008006" key="2">
    <source>
        <dbReference type="Google" id="ProtNLM"/>
    </source>
</evidence>
<dbReference type="Gene3D" id="3.40.50.1450">
    <property type="entry name" value="HybD-like"/>
    <property type="match status" value="1"/>
</dbReference>
<protein>
    <recommendedName>
        <fullName evidence="2">Hydrogenase maturation protease</fullName>
    </recommendedName>
</protein>
<dbReference type="NCBIfam" id="TIGR00072">
    <property type="entry name" value="hydrog_prot"/>
    <property type="match status" value="1"/>
</dbReference>
<sequence length="157" mass="17189">MVAPLLVFAIGNESRGDDALAPLLVRQLQSEDTGAKIEFIEDFQLQVEHVTDLLGRSAVLFVDADMSCDAPFHLSEIAAAQDHSYTSHAMTPFALLHTFKQVYGADAPTSFLLRIRGYGFELGESMSDEASVNLELATAEVCSWLARRPQMHSPCTS</sequence>
<dbReference type="PANTHER" id="PTHR30302:SF5">
    <property type="entry name" value="SLR1876 PROTEIN"/>
    <property type="match status" value="1"/>
</dbReference>